<gene>
    <name evidence="1" type="ORF">MES5069_830026</name>
</gene>
<keyword evidence="2" id="KW-1185">Reference proteome</keyword>
<reference evidence="1 2" key="1">
    <citation type="submission" date="2022-03" db="EMBL/GenBank/DDBJ databases">
        <authorList>
            <person name="Brunel B."/>
        </authorList>
    </citation>
    <scope>NUCLEOTIDE SEQUENCE [LARGE SCALE GENOMIC DNA]</scope>
    <source>
        <strain evidence="1">STM5069sample</strain>
    </source>
</reference>
<name>A0ABN8KKP8_9HYPH</name>
<accession>A0ABN8KKP8</accession>
<evidence type="ECO:0000313" key="2">
    <source>
        <dbReference type="Proteomes" id="UP001153050"/>
    </source>
</evidence>
<comment type="caution">
    <text evidence="1">The sequence shown here is derived from an EMBL/GenBank/DDBJ whole genome shotgun (WGS) entry which is preliminary data.</text>
</comment>
<dbReference type="EMBL" id="CAKXZT010000183">
    <property type="protein sequence ID" value="CAH2409379.1"/>
    <property type="molecule type" value="Genomic_DNA"/>
</dbReference>
<protein>
    <submittedName>
        <fullName evidence="1">Uncharacterized protein</fullName>
    </submittedName>
</protein>
<organism evidence="1 2">
    <name type="scientific">Mesorhizobium escarrei</name>
    <dbReference type="NCBI Taxonomy" id="666018"/>
    <lineage>
        <taxon>Bacteria</taxon>
        <taxon>Pseudomonadati</taxon>
        <taxon>Pseudomonadota</taxon>
        <taxon>Alphaproteobacteria</taxon>
        <taxon>Hyphomicrobiales</taxon>
        <taxon>Phyllobacteriaceae</taxon>
        <taxon>Mesorhizobium</taxon>
    </lineage>
</organism>
<proteinExistence type="predicted"/>
<dbReference type="Proteomes" id="UP001153050">
    <property type="component" value="Unassembled WGS sequence"/>
</dbReference>
<sequence length="72" mass="7980">MTAFAIDSYDAEFEAFKTDGTSTWKPCQVVGATIKADGEPAYVIETTGGLQCLLVVDYVRKPEPYFPRRRSA</sequence>
<evidence type="ECO:0000313" key="1">
    <source>
        <dbReference type="EMBL" id="CAH2409379.1"/>
    </source>
</evidence>